<reference evidence="2 3" key="1">
    <citation type="submission" date="2017-11" db="EMBL/GenBank/DDBJ databases">
        <title>De-novo sequencing of pomegranate (Punica granatum L.) genome.</title>
        <authorList>
            <person name="Akparov Z."/>
            <person name="Amiraslanov A."/>
            <person name="Hajiyeva S."/>
            <person name="Abbasov M."/>
            <person name="Kaur K."/>
            <person name="Hamwieh A."/>
            <person name="Solovyev V."/>
            <person name="Salamov A."/>
            <person name="Braich B."/>
            <person name="Kosarev P."/>
            <person name="Mahmoud A."/>
            <person name="Hajiyev E."/>
            <person name="Babayeva S."/>
            <person name="Izzatullayeva V."/>
            <person name="Mammadov A."/>
            <person name="Mammadov A."/>
            <person name="Sharifova S."/>
            <person name="Ojaghi J."/>
            <person name="Eynullazada K."/>
            <person name="Bayramov B."/>
            <person name="Abdulazimova A."/>
            <person name="Shahmuradov I."/>
        </authorList>
    </citation>
    <scope>NUCLEOTIDE SEQUENCE [LARGE SCALE GENOMIC DNA]</scope>
    <source>
        <strain evidence="3">cv. AG2017</strain>
        <tissue evidence="2">Leaf</tissue>
    </source>
</reference>
<dbReference type="Proteomes" id="UP000233551">
    <property type="component" value="Unassembled WGS sequence"/>
</dbReference>
<feature type="region of interest" description="Disordered" evidence="1">
    <location>
        <begin position="80"/>
        <end position="111"/>
    </location>
</feature>
<name>A0A2I0I9X7_PUNGR</name>
<accession>A0A2I0I9X7</accession>
<evidence type="ECO:0000313" key="3">
    <source>
        <dbReference type="Proteomes" id="UP000233551"/>
    </source>
</evidence>
<gene>
    <name evidence="2" type="ORF">CRG98_038793</name>
</gene>
<dbReference type="AlphaFoldDB" id="A0A2I0I9X7"/>
<sequence length="125" mass="13683">MKEQITYIHGAVTLTPNSSDYDSRTNHKWNLNPIRHILLLKGLRGLANSALGSTSPDWRTPRLGSLGLEERETAYLSLSPKLDQSGPVDSKAGFVRPRRSQPLGPRASSVMGGTDLEAQTRLVGF</sequence>
<organism evidence="2 3">
    <name type="scientific">Punica granatum</name>
    <name type="common">Pomegranate</name>
    <dbReference type="NCBI Taxonomy" id="22663"/>
    <lineage>
        <taxon>Eukaryota</taxon>
        <taxon>Viridiplantae</taxon>
        <taxon>Streptophyta</taxon>
        <taxon>Embryophyta</taxon>
        <taxon>Tracheophyta</taxon>
        <taxon>Spermatophyta</taxon>
        <taxon>Magnoliopsida</taxon>
        <taxon>eudicotyledons</taxon>
        <taxon>Gunneridae</taxon>
        <taxon>Pentapetalae</taxon>
        <taxon>rosids</taxon>
        <taxon>malvids</taxon>
        <taxon>Myrtales</taxon>
        <taxon>Lythraceae</taxon>
        <taxon>Punica</taxon>
    </lineage>
</organism>
<evidence type="ECO:0000313" key="2">
    <source>
        <dbReference type="EMBL" id="PKI40782.1"/>
    </source>
</evidence>
<keyword evidence="3" id="KW-1185">Reference proteome</keyword>
<proteinExistence type="predicted"/>
<comment type="caution">
    <text evidence="2">The sequence shown here is derived from an EMBL/GenBank/DDBJ whole genome shotgun (WGS) entry which is preliminary data.</text>
</comment>
<protein>
    <submittedName>
        <fullName evidence="2">Uncharacterized protein</fullName>
    </submittedName>
</protein>
<dbReference type="EMBL" id="PGOL01003489">
    <property type="protein sequence ID" value="PKI40782.1"/>
    <property type="molecule type" value="Genomic_DNA"/>
</dbReference>
<evidence type="ECO:0000256" key="1">
    <source>
        <dbReference type="SAM" id="MobiDB-lite"/>
    </source>
</evidence>